<dbReference type="EMBL" id="OBEG01000002">
    <property type="protein sequence ID" value="SNY80972.1"/>
    <property type="molecule type" value="Genomic_DNA"/>
</dbReference>
<gene>
    <name evidence="1" type="ORF">SAMN04244553_2548</name>
</gene>
<organism evidence="1 2">
    <name type="scientific">Nocardia amikacinitolerans</name>
    <dbReference type="NCBI Taxonomy" id="756689"/>
    <lineage>
        <taxon>Bacteria</taxon>
        <taxon>Bacillati</taxon>
        <taxon>Actinomycetota</taxon>
        <taxon>Actinomycetes</taxon>
        <taxon>Mycobacteriales</taxon>
        <taxon>Nocardiaceae</taxon>
        <taxon>Nocardia</taxon>
    </lineage>
</organism>
<dbReference type="STRING" id="1379680.GCA_001612615_02687"/>
<accession>A0A285L7W5</accession>
<evidence type="ECO:0000313" key="1">
    <source>
        <dbReference type="EMBL" id="SNY80972.1"/>
    </source>
</evidence>
<name>A0A285L7W5_9NOCA</name>
<protein>
    <recommendedName>
        <fullName evidence="3">N-acetyltransferase domain-containing protein</fullName>
    </recommendedName>
</protein>
<dbReference type="RefSeq" id="WP_067784392.1">
    <property type="nucleotide sequence ID" value="NZ_JAMTCV010000001.1"/>
</dbReference>
<reference evidence="1 2" key="1">
    <citation type="submission" date="2017-09" db="EMBL/GenBank/DDBJ databases">
        <authorList>
            <person name="Ehlers B."/>
            <person name="Leendertz F.H."/>
        </authorList>
    </citation>
    <scope>NUCLEOTIDE SEQUENCE [LARGE SCALE GENOMIC DNA]</scope>
    <source>
        <strain evidence="1 2">DSM 45537</strain>
    </source>
</reference>
<evidence type="ECO:0000313" key="2">
    <source>
        <dbReference type="Proteomes" id="UP000219565"/>
    </source>
</evidence>
<evidence type="ECO:0008006" key="3">
    <source>
        <dbReference type="Google" id="ProtNLM"/>
    </source>
</evidence>
<keyword evidence="2" id="KW-1185">Reference proteome</keyword>
<dbReference type="AlphaFoldDB" id="A0A285L7W5"/>
<proteinExistence type="predicted"/>
<dbReference type="Proteomes" id="UP000219565">
    <property type="component" value="Unassembled WGS sequence"/>
</dbReference>
<sequence length="256" mass="27972">MTVETVAVGAFGARDAEVLRFRDMHSGYVFHVAPPDAHPDLWRRYLRGALRVYRHYEVDPALEYEKVSDGRSTSLFFAAVDPAGRVVAGLRAQGPYLVEDEVHGLGAWAGRPGEADLRAMIAERIREGIVEVKAVWVARNGIAHRAQLGAAISRCVVHAAWLLGARFGFVTAAAHTARLYESSGGRIAEGVPPVPYPDDRYRTVPLWWDTRAYRANASKLQGSLLALERAALGAWFAQARRLSTAVDARTGGLAQA</sequence>